<dbReference type="RefSeq" id="WP_338689123.1">
    <property type="nucleotide sequence ID" value="NZ_AP024702.1"/>
</dbReference>
<dbReference type="Proteomes" id="UP001374893">
    <property type="component" value="Chromosome"/>
</dbReference>
<evidence type="ECO:0000313" key="3">
    <source>
        <dbReference type="Proteomes" id="UP001374893"/>
    </source>
</evidence>
<reference evidence="2 3" key="1">
    <citation type="submission" date="2021-06" db="EMBL/GenBank/DDBJ databases">
        <title>Complete genome of Haloferula helveola possessing various polysaccharide degrading enzymes.</title>
        <authorList>
            <person name="Takami H."/>
            <person name="Huang C."/>
            <person name="Hamasaki K."/>
        </authorList>
    </citation>
    <scope>NUCLEOTIDE SEQUENCE [LARGE SCALE GENOMIC DNA]</scope>
    <source>
        <strain evidence="2 3">CN-1</strain>
    </source>
</reference>
<gene>
    <name evidence="2" type="ORF">HAHE_10060</name>
</gene>
<accession>A0ABM7RHG0</accession>
<name>A0ABM7RHG0_9BACT</name>
<evidence type="ECO:0000256" key="1">
    <source>
        <dbReference type="SAM" id="Phobius"/>
    </source>
</evidence>
<dbReference type="EMBL" id="AP024702">
    <property type="protein sequence ID" value="BCX47098.1"/>
    <property type="molecule type" value="Genomic_DNA"/>
</dbReference>
<keyword evidence="1" id="KW-0472">Membrane</keyword>
<organism evidence="2 3">
    <name type="scientific">Haloferula helveola</name>
    <dbReference type="NCBI Taxonomy" id="490095"/>
    <lineage>
        <taxon>Bacteria</taxon>
        <taxon>Pseudomonadati</taxon>
        <taxon>Verrucomicrobiota</taxon>
        <taxon>Verrucomicrobiia</taxon>
        <taxon>Verrucomicrobiales</taxon>
        <taxon>Verrucomicrobiaceae</taxon>
        <taxon>Haloferula</taxon>
    </lineage>
</organism>
<keyword evidence="3" id="KW-1185">Reference proteome</keyword>
<keyword evidence="1" id="KW-0812">Transmembrane</keyword>
<protein>
    <submittedName>
        <fullName evidence="2">Uncharacterized protein</fullName>
    </submittedName>
</protein>
<feature type="transmembrane region" description="Helical" evidence="1">
    <location>
        <begin position="16"/>
        <end position="34"/>
    </location>
</feature>
<sequence>MKRFPGVGGKSGRQRIGLFVLWLLTAAGGLLLIWQTGRIASLEAEIAERDPMPVRPARDDTRFAEKRDSRIDVDLDDWSAVADGFRSAGIGLFDPARAWQLKLTEMSFDELRDTRRAYLAADLSKWDRELLEREWLRAMFGKEGREADTLSEYMPRIGEMGSTMAAYFGRWISRDADAAIDWFRNHLGTAVDPESPVAQRARQFIEAGVYGELETSPENSRALLQAVHPERRLESLRSLSISRMTPETRANWVEMVRESMPPDQVATVLAWPTWNWSDGDGSRMDFDETAAYLEEISADAEVSRKVWESMARDIRWGGGGIPEFGDAVTEFRNRLADEDPVWLNRTTGELLAEAQGQDFDKRLDLATRFYEESGDTSVILPLLLGNVPDKSRGAARDVARSLVTDERQREQLMEALR</sequence>
<evidence type="ECO:0000313" key="2">
    <source>
        <dbReference type="EMBL" id="BCX47098.1"/>
    </source>
</evidence>
<proteinExistence type="predicted"/>
<keyword evidence="1" id="KW-1133">Transmembrane helix</keyword>